<keyword evidence="7" id="KW-1185">Reference proteome</keyword>
<accession>A0AAU9I6T2</accession>
<dbReference type="GO" id="GO:0008234">
    <property type="term" value="F:cysteine-type peptidase activity"/>
    <property type="evidence" value="ECO:0007669"/>
    <property type="project" value="InterPro"/>
</dbReference>
<evidence type="ECO:0000256" key="4">
    <source>
        <dbReference type="SAM" id="MobiDB-lite"/>
    </source>
</evidence>
<organism evidence="6 7">
    <name type="scientific">Blepharisma stoltei</name>
    <dbReference type="NCBI Taxonomy" id="1481888"/>
    <lineage>
        <taxon>Eukaryota</taxon>
        <taxon>Sar</taxon>
        <taxon>Alveolata</taxon>
        <taxon>Ciliophora</taxon>
        <taxon>Postciliodesmatophora</taxon>
        <taxon>Heterotrichea</taxon>
        <taxon>Heterotrichida</taxon>
        <taxon>Blepharismidae</taxon>
        <taxon>Blepharisma</taxon>
    </lineage>
</organism>
<dbReference type="SUPFAM" id="SSF54001">
    <property type="entry name" value="Cysteine proteinases"/>
    <property type="match status" value="1"/>
</dbReference>
<evidence type="ECO:0000313" key="6">
    <source>
        <dbReference type="EMBL" id="CAG9311058.1"/>
    </source>
</evidence>
<comment type="similarity">
    <text evidence="1">Belongs to the peptidase C48 family.</text>
</comment>
<protein>
    <recommendedName>
        <fullName evidence="5">Ubiquitin-like protease family profile domain-containing protein</fullName>
    </recommendedName>
</protein>
<reference evidence="6" key="1">
    <citation type="submission" date="2021-09" db="EMBL/GenBank/DDBJ databases">
        <authorList>
            <consortium name="AG Swart"/>
            <person name="Singh M."/>
            <person name="Singh A."/>
            <person name="Seah K."/>
            <person name="Emmerich C."/>
        </authorList>
    </citation>
    <scope>NUCLEOTIDE SEQUENCE</scope>
    <source>
        <strain evidence="6">ATCC30299</strain>
    </source>
</reference>
<evidence type="ECO:0000256" key="2">
    <source>
        <dbReference type="ARBA" id="ARBA00022670"/>
    </source>
</evidence>
<dbReference type="Proteomes" id="UP001162131">
    <property type="component" value="Unassembled WGS sequence"/>
</dbReference>
<dbReference type="InterPro" id="IPR038765">
    <property type="entry name" value="Papain-like_cys_pep_sf"/>
</dbReference>
<evidence type="ECO:0000259" key="5">
    <source>
        <dbReference type="Pfam" id="PF02902"/>
    </source>
</evidence>
<dbReference type="InterPro" id="IPR003653">
    <property type="entry name" value="Peptidase_C48_C"/>
</dbReference>
<gene>
    <name evidence="6" type="ORF">BSTOLATCC_MIC2762</name>
</gene>
<evidence type="ECO:0000313" key="7">
    <source>
        <dbReference type="Proteomes" id="UP001162131"/>
    </source>
</evidence>
<feature type="compositionally biased region" description="Polar residues" evidence="4">
    <location>
        <begin position="38"/>
        <end position="56"/>
    </location>
</feature>
<dbReference type="Pfam" id="PF02902">
    <property type="entry name" value="Peptidase_C48"/>
    <property type="match status" value="1"/>
</dbReference>
<comment type="caution">
    <text evidence="6">The sequence shown here is derived from an EMBL/GenBank/DDBJ whole genome shotgun (WGS) entry which is preliminary data.</text>
</comment>
<dbReference type="EMBL" id="CAJZBQ010000003">
    <property type="protein sequence ID" value="CAG9311058.1"/>
    <property type="molecule type" value="Genomic_DNA"/>
</dbReference>
<dbReference type="Gene3D" id="3.40.395.10">
    <property type="entry name" value="Adenoviral Proteinase, Chain A"/>
    <property type="match status" value="1"/>
</dbReference>
<evidence type="ECO:0000256" key="1">
    <source>
        <dbReference type="ARBA" id="ARBA00005234"/>
    </source>
</evidence>
<feature type="domain" description="Ubiquitin-like protease family profile" evidence="5">
    <location>
        <begin position="214"/>
        <end position="385"/>
    </location>
</feature>
<feature type="compositionally biased region" description="Polar residues" evidence="4">
    <location>
        <begin position="1"/>
        <end position="31"/>
    </location>
</feature>
<name>A0AAU9I6T2_9CILI</name>
<feature type="region of interest" description="Disordered" evidence="4">
    <location>
        <begin position="1"/>
        <end position="56"/>
    </location>
</feature>
<evidence type="ECO:0000256" key="3">
    <source>
        <dbReference type="ARBA" id="ARBA00022801"/>
    </source>
</evidence>
<keyword evidence="2" id="KW-0645">Protease</keyword>
<dbReference type="GO" id="GO:0006508">
    <property type="term" value="P:proteolysis"/>
    <property type="evidence" value="ECO:0007669"/>
    <property type="project" value="UniProtKB-KW"/>
</dbReference>
<proteinExistence type="inferred from homology"/>
<sequence>MDEANSPNDNINSNRRPRAQSFNHTVVSPTNRSDRSGSIKSSLRSPNSSPYAKLSSSKNLMNSTLPAFLQGKTAPRMDLSATLTSVSLLRCMSTEPADITHIRKNPGFQVVAANSLKDTNSVCSSPAKLSEIENLIPATLINLNIPQSSSSINQQPAAQKRRIISPEDHKRPENVSSKEYILASQPGSFLNVKKIQISNEELVAIKSKQPIPNKIIDACMTIFKHHNHYKLKTNQIREKVLISNTEFSNRIFSKTHNRMYHAKNNPFNYDILLFPIPADNNWTLLSLNLKEFRVEYFDPLQCYKRSSEIQALVYRFLKHELKHHQNKNIEDSAWRDLIYTNSNENIRLLEKDSSIYVLMKAYNISLGIKETFSHFNVSDHRRFLYDLLLEYGKL</sequence>
<keyword evidence="3" id="KW-0378">Hydrolase</keyword>
<dbReference type="AlphaFoldDB" id="A0AAU9I6T2"/>